<organism evidence="7 8">
    <name type="scientific">Noviherbaspirillum aridicola</name>
    <dbReference type="NCBI Taxonomy" id="2849687"/>
    <lineage>
        <taxon>Bacteria</taxon>
        <taxon>Pseudomonadati</taxon>
        <taxon>Pseudomonadota</taxon>
        <taxon>Betaproteobacteria</taxon>
        <taxon>Burkholderiales</taxon>
        <taxon>Oxalobacteraceae</taxon>
        <taxon>Noviherbaspirillum</taxon>
    </lineage>
</organism>
<accession>A0ABQ4PZ85</accession>
<dbReference type="PROSITE" id="PS50112">
    <property type="entry name" value="PAS"/>
    <property type="match status" value="1"/>
</dbReference>
<proteinExistence type="predicted"/>
<dbReference type="Gene3D" id="3.20.20.450">
    <property type="entry name" value="EAL domain"/>
    <property type="match status" value="1"/>
</dbReference>
<dbReference type="Gene3D" id="1.10.490.10">
    <property type="entry name" value="Globins"/>
    <property type="match status" value="1"/>
</dbReference>
<dbReference type="InterPro" id="IPR035919">
    <property type="entry name" value="EAL_sf"/>
</dbReference>
<dbReference type="CDD" id="cd00130">
    <property type="entry name" value="PAS"/>
    <property type="match status" value="2"/>
</dbReference>
<dbReference type="InterPro" id="IPR001633">
    <property type="entry name" value="EAL_dom"/>
</dbReference>
<feature type="domain" description="PAC" evidence="4">
    <location>
        <begin position="368"/>
        <end position="420"/>
    </location>
</feature>
<dbReference type="Gene3D" id="3.30.450.20">
    <property type="entry name" value="PAS domain"/>
    <property type="match status" value="2"/>
</dbReference>
<dbReference type="EMBL" id="BPMK01000001">
    <property type="protein sequence ID" value="GIZ50126.1"/>
    <property type="molecule type" value="Genomic_DNA"/>
</dbReference>
<dbReference type="InterPro" id="IPR029787">
    <property type="entry name" value="Nucleotide_cyclase"/>
</dbReference>
<dbReference type="NCBIfam" id="TIGR00229">
    <property type="entry name" value="sensory_box"/>
    <property type="match status" value="1"/>
</dbReference>
<dbReference type="InterPro" id="IPR001610">
    <property type="entry name" value="PAC"/>
</dbReference>
<keyword evidence="8" id="KW-1185">Reference proteome</keyword>
<feature type="domain" description="PAS" evidence="3">
    <location>
        <begin position="294"/>
        <end position="364"/>
    </location>
</feature>
<dbReference type="InterPro" id="IPR013767">
    <property type="entry name" value="PAS_fold"/>
</dbReference>
<dbReference type="InterPro" id="IPR035965">
    <property type="entry name" value="PAS-like_dom_sf"/>
</dbReference>
<dbReference type="Proteomes" id="UP000887222">
    <property type="component" value="Unassembled WGS sequence"/>
</dbReference>
<dbReference type="PROSITE" id="PS50883">
    <property type="entry name" value="EAL"/>
    <property type="match status" value="1"/>
</dbReference>
<dbReference type="InterPro" id="IPR013655">
    <property type="entry name" value="PAS_fold_3"/>
</dbReference>
<name>A0ABQ4PZ85_9BURK</name>
<dbReference type="PROSITE" id="PS50887">
    <property type="entry name" value="GGDEF"/>
    <property type="match status" value="1"/>
</dbReference>
<dbReference type="Pfam" id="PF11563">
    <property type="entry name" value="Protoglobin"/>
    <property type="match status" value="1"/>
</dbReference>
<dbReference type="CDD" id="cd01948">
    <property type="entry name" value="EAL"/>
    <property type="match status" value="1"/>
</dbReference>
<reference evidence="7 8" key="1">
    <citation type="journal article" date="2022" name="Int. J. Syst. Evol. Microbiol.">
        <title>Noviherbaspirillum aridicola sp. nov., isolated from an arid soil in Pakistan.</title>
        <authorList>
            <person name="Khan I.U."/>
            <person name="Saqib M."/>
            <person name="Amin A."/>
            <person name="Hussain F."/>
            <person name="Li L."/>
            <person name="Liu Y.H."/>
            <person name="Fang B.Z."/>
            <person name="Ahmed I."/>
            <person name="Li W.J."/>
        </authorList>
    </citation>
    <scope>NUCLEOTIDE SEQUENCE [LARGE SCALE GENOMIC DNA]</scope>
    <source>
        <strain evidence="7 8">NCCP-691</strain>
    </source>
</reference>
<dbReference type="SMART" id="SM00091">
    <property type="entry name" value="PAS"/>
    <property type="match status" value="2"/>
</dbReference>
<dbReference type="InterPro" id="IPR000700">
    <property type="entry name" value="PAS-assoc_C"/>
</dbReference>
<dbReference type="SUPFAM" id="SSF46458">
    <property type="entry name" value="Globin-like"/>
    <property type="match status" value="1"/>
</dbReference>
<dbReference type="SMART" id="SM00052">
    <property type="entry name" value="EAL"/>
    <property type="match status" value="1"/>
</dbReference>
<dbReference type="SUPFAM" id="SSF55073">
    <property type="entry name" value="Nucleotide cyclase"/>
    <property type="match status" value="1"/>
</dbReference>
<dbReference type="Pfam" id="PF00563">
    <property type="entry name" value="EAL"/>
    <property type="match status" value="1"/>
</dbReference>
<dbReference type="InterPro" id="IPR043128">
    <property type="entry name" value="Rev_trsase/Diguanyl_cyclase"/>
</dbReference>
<dbReference type="CDD" id="cd01949">
    <property type="entry name" value="GGDEF"/>
    <property type="match status" value="1"/>
</dbReference>
<dbReference type="RefSeq" id="WP_220806313.1">
    <property type="nucleotide sequence ID" value="NZ_BPMK01000001.1"/>
</dbReference>
<evidence type="ECO:0000313" key="7">
    <source>
        <dbReference type="EMBL" id="GIZ50126.1"/>
    </source>
</evidence>
<dbReference type="InterPro" id="IPR000160">
    <property type="entry name" value="GGDEF_dom"/>
</dbReference>
<evidence type="ECO:0000259" key="4">
    <source>
        <dbReference type="PROSITE" id="PS50113"/>
    </source>
</evidence>
<dbReference type="Pfam" id="PF00990">
    <property type="entry name" value="GGDEF"/>
    <property type="match status" value="1"/>
</dbReference>
<dbReference type="Gene3D" id="3.30.70.270">
    <property type="match status" value="1"/>
</dbReference>
<evidence type="ECO:0000259" key="3">
    <source>
        <dbReference type="PROSITE" id="PS50112"/>
    </source>
</evidence>
<comment type="caution">
    <text evidence="7">The sequence shown here is derived from an EMBL/GenBank/DDBJ whole genome shotgun (WGS) entry which is preliminary data.</text>
</comment>
<feature type="domain" description="GGDEF" evidence="6">
    <location>
        <begin position="452"/>
        <end position="585"/>
    </location>
</feature>
<sequence length="851" mass="95567">MKTLVTRLGLSEEEMAERKQYLELGERDCEVLRAMNEQLGEHGGGMADSFYAHLLKYPELGERLGDHAALQRLKQAQAVYFRGLTAGRYDMDYVEDRLRVGVAHQRIGLDPKWYIGAYRKYMSYLLPVIHDLYAGDRERTIAACDALFKVISLDMGLALDTYFEVDRQEILRHKEYAEQIISGLPAGLIVLDEQLLLRSINPAMRRLLDLGPRPLAGQHLSAVIDDPALADKLAQVQGGGTPALDILIRRDVQGEERYIDFHLARLQLGASHVILIIGGDVSERIRARAELRESEERFRLTFSMAGVGLAHLSVDGRILRSNRRLQDILGYSEDELRTIDYDEITHPGDRGKGRELLDRLLRNEIESFANEKRFRHKSGRYVWSNFTLSLVRREDGSPRYFISVIEDITERKQTAEKLIHLAQYDALTQLPNRTLLQDRLLQAVSHAGRNRGRLAVLFLDLDRFKDINDSLGHAAGDTMLRQIAARLSMQLRESDTVARLGGDEFVILLRDVQKDEQVAAVARKILDAVTRQVTVGGVEFMPTCSIGISIYPKDGRDGETLLRNADAAMYRAKENGRNSYYFYSEGLNEKLLHRLHIESGLRHALEQNEFSLHYQPQVDAVSGEVVGVEALLRWKPSSGAPVGPDEFIPIAEETGLIVPIGEWVLREACAQAAEWRRDGIAPLNLTVNVSLRQFRSDIASAVATVLRDTGFDPRSLTLELTESVLMESPELVEETLQKLKALGVRIAIDDFGTGYSSLAYLSRFSIDTLKIDRTFVLDLPDSRDDVAIVKAIVALGKALNLSVVAEGVETAEQADLLRGERCDVLQGYLFGRPLPPQALRERLLDARAVLT</sequence>
<evidence type="ECO:0000259" key="5">
    <source>
        <dbReference type="PROSITE" id="PS50883"/>
    </source>
</evidence>
<evidence type="ECO:0000256" key="1">
    <source>
        <dbReference type="ARBA" id="ARBA00015125"/>
    </source>
</evidence>
<dbReference type="InterPro" id="IPR009050">
    <property type="entry name" value="Globin-like_sf"/>
</dbReference>
<dbReference type="InterPro" id="IPR000014">
    <property type="entry name" value="PAS"/>
</dbReference>
<dbReference type="InterPro" id="IPR052155">
    <property type="entry name" value="Biofilm_reg_signaling"/>
</dbReference>
<dbReference type="SUPFAM" id="SSF55785">
    <property type="entry name" value="PYP-like sensor domain (PAS domain)"/>
    <property type="match status" value="2"/>
</dbReference>
<dbReference type="SMART" id="SM00267">
    <property type="entry name" value="GGDEF"/>
    <property type="match status" value="1"/>
</dbReference>
<dbReference type="NCBIfam" id="TIGR00254">
    <property type="entry name" value="GGDEF"/>
    <property type="match status" value="1"/>
</dbReference>
<dbReference type="InterPro" id="IPR012292">
    <property type="entry name" value="Globin/Proto"/>
</dbReference>
<dbReference type="SUPFAM" id="SSF141868">
    <property type="entry name" value="EAL domain-like"/>
    <property type="match status" value="1"/>
</dbReference>
<dbReference type="InterPro" id="IPR044398">
    <property type="entry name" value="Globin-sensor_dom"/>
</dbReference>
<dbReference type="PANTHER" id="PTHR44757:SF2">
    <property type="entry name" value="BIOFILM ARCHITECTURE MAINTENANCE PROTEIN MBAA"/>
    <property type="match status" value="1"/>
</dbReference>
<evidence type="ECO:0000259" key="6">
    <source>
        <dbReference type="PROSITE" id="PS50887"/>
    </source>
</evidence>
<evidence type="ECO:0000256" key="2">
    <source>
        <dbReference type="ARBA" id="ARBA00029839"/>
    </source>
</evidence>
<dbReference type="SMART" id="SM00086">
    <property type="entry name" value="PAC"/>
    <property type="match status" value="1"/>
</dbReference>
<protein>
    <recommendedName>
        <fullName evidence="1">Diguanylate cyclase DosC</fullName>
    </recommendedName>
    <alternativeName>
        <fullName evidence="2">Direct oxygen-sensing cyclase</fullName>
    </alternativeName>
</protein>
<gene>
    <name evidence="7" type="ORF">NCCP691_01400</name>
</gene>
<feature type="domain" description="EAL" evidence="5">
    <location>
        <begin position="594"/>
        <end position="847"/>
    </location>
</feature>
<dbReference type="Pfam" id="PF00989">
    <property type="entry name" value="PAS"/>
    <property type="match status" value="1"/>
</dbReference>
<evidence type="ECO:0000313" key="8">
    <source>
        <dbReference type="Proteomes" id="UP000887222"/>
    </source>
</evidence>
<dbReference type="Pfam" id="PF08447">
    <property type="entry name" value="PAS_3"/>
    <property type="match status" value="1"/>
</dbReference>
<dbReference type="PROSITE" id="PS50113">
    <property type="entry name" value="PAC"/>
    <property type="match status" value="1"/>
</dbReference>
<dbReference type="PANTHER" id="PTHR44757">
    <property type="entry name" value="DIGUANYLATE CYCLASE DGCP"/>
    <property type="match status" value="1"/>
</dbReference>